<dbReference type="PROSITE" id="PS51986">
    <property type="entry name" value="GS_BETA_GRASP"/>
    <property type="match status" value="1"/>
</dbReference>
<feature type="domain" description="GS beta-grasp" evidence="3">
    <location>
        <begin position="438"/>
        <end position="533"/>
    </location>
</feature>
<organism evidence="5 6">
    <name type="scientific">Penicillium daleae</name>
    <dbReference type="NCBI Taxonomy" id="63821"/>
    <lineage>
        <taxon>Eukaryota</taxon>
        <taxon>Fungi</taxon>
        <taxon>Dikarya</taxon>
        <taxon>Ascomycota</taxon>
        <taxon>Pezizomycotina</taxon>
        <taxon>Eurotiomycetes</taxon>
        <taxon>Eurotiomycetidae</taxon>
        <taxon>Eurotiales</taxon>
        <taxon>Aspergillaceae</taxon>
        <taxon>Penicillium</taxon>
    </lineage>
</organism>
<dbReference type="AlphaFoldDB" id="A0AAD6CBQ5"/>
<dbReference type="GO" id="GO:0006542">
    <property type="term" value="P:glutamine biosynthetic process"/>
    <property type="evidence" value="ECO:0007669"/>
    <property type="project" value="InterPro"/>
</dbReference>
<reference evidence="5" key="2">
    <citation type="journal article" date="2023" name="IMA Fungus">
        <title>Comparative genomic study of the Penicillium genus elucidates a diverse pangenome and 15 lateral gene transfer events.</title>
        <authorList>
            <person name="Petersen C."/>
            <person name="Sorensen T."/>
            <person name="Nielsen M.R."/>
            <person name="Sondergaard T.E."/>
            <person name="Sorensen J.L."/>
            <person name="Fitzpatrick D.A."/>
            <person name="Frisvad J.C."/>
            <person name="Nielsen K.L."/>
        </authorList>
    </citation>
    <scope>NUCLEOTIDE SEQUENCE</scope>
    <source>
        <strain evidence="5">IBT 16125</strain>
    </source>
</reference>
<sequence>MESLDSLRHLIQNHPLIDNHAHNLLRCDVAADYDNYPLESITSEAHGRALENARTALPLLRAVNQLGELYGTSCANWDDVLAAHTRWVQEDYDGLIRRSLQGTHTLLLDDLLSDEDVESYEWHDQFTSSPTKRIVRIEAVAASLLREIMSAERKPGESVWSTFRAKFLDALDHAMEDPAVVGFKSVICYRTGLDVDPYSPDEDLLTASLHRTLDSGTRKSGYRVEEKPLNDWLVQQTLKLITFRKRAGVVKPLQFHTGLGDNDINLVKANPAYLQPLIIQYPDAPIVLLHSAYPYTRDAGYLACVYPNVYLDLGEVFPMVSREAEEKILRESLEITPTNRLLWSTDGHFFPETFWLANKQFRQALEIVLVDYVQNGDYNITQAKTVAADILFQNSNKLYGLKQTAQYTPGTVQVLSQLSATQVSRVSDPLDAFLQTNPDIEYIWMQWIDYTATTRVRILPLREFIRIARKDRRIGITLAVQWMLQDDTLTPEGTTTGQFYMEPDLSSLYRNGSLAASAAPSATVMSFWQSEEGKPLDGCPRTSLQKIVGTLHRQHSIDILCGFEIEVVFLKPIISQQTGKVTGYAPATKNHSWSQMTADIRKMIPILDEINRVLASVDIHLQQFHAESAPGQFEFILPPVNPLAAIDTLIATRQVITAVAERHGLRATLHPRPFPNGAGSAAHAHVSITPAAREDAFLAGVLKHYPSIVAFTLSQDASYERVRSGIWSGSEWVAWGFQNREAPVRKIGPGHWEFKSVDGVANPYLAVAALLAGGLIGLEENLSLAMKECTGKICTTQATFEGIFYDWLIIFFTVDASDLTSAQRSRLGITTPLPQSLAQSMTALSENEKLQSVLGKELVQNYLSVKRAESKRIQGMVDEERRLWLLERY</sequence>
<feature type="domain" description="GS catalytic" evidence="4">
    <location>
        <begin position="540"/>
        <end position="889"/>
    </location>
</feature>
<dbReference type="GO" id="GO:0004356">
    <property type="term" value="F:glutamine synthetase activity"/>
    <property type="evidence" value="ECO:0007669"/>
    <property type="project" value="InterPro"/>
</dbReference>
<dbReference type="Pfam" id="PF04909">
    <property type="entry name" value="Amidohydro_2"/>
    <property type="match status" value="1"/>
</dbReference>
<dbReference type="InterPro" id="IPR032466">
    <property type="entry name" value="Metal_Hydrolase"/>
</dbReference>
<evidence type="ECO:0000259" key="3">
    <source>
        <dbReference type="PROSITE" id="PS51986"/>
    </source>
</evidence>
<dbReference type="Gene3D" id="3.30.590.10">
    <property type="entry name" value="Glutamine synthetase/guanido kinase, catalytic domain"/>
    <property type="match status" value="1"/>
</dbReference>
<gene>
    <name evidence="5" type="ORF">N7458_001448</name>
</gene>
<comment type="similarity">
    <text evidence="1 2">Belongs to the glutamine synthetase family.</text>
</comment>
<evidence type="ECO:0000256" key="1">
    <source>
        <dbReference type="PROSITE-ProRule" id="PRU01330"/>
    </source>
</evidence>
<dbReference type="GeneID" id="81595074"/>
<evidence type="ECO:0000259" key="4">
    <source>
        <dbReference type="PROSITE" id="PS51987"/>
    </source>
</evidence>
<evidence type="ECO:0000256" key="2">
    <source>
        <dbReference type="RuleBase" id="RU000384"/>
    </source>
</evidence>
<dbReference type="PANTHER" id="PTHR43383">
    <property type="entry name" value="NODULIN 6"/>
    <property type="match status" value="1"/>
</dbReference>
<dbReference type="EMBL" id="JAPVEA010000002">
    <property type="protein sequence ID" value="KAJ5459896.1"/>
    <property type="molecule type" value="Genomic_DNA"/>
</dbReference>
<dbReference type="SMART" id="SM01230">
    <property type="entry name" value="Gln-synt_C"/>
    <property type="match status" value="1"/>
</dbReference>
<comment type="caution">
    <text evidence="5">The sequence shown here is derived from an EMBL/GenBank/DDBJ whole genome shotgun (WGS) entry which is preliminary data.</text>
</comment>
<dbReference type="PROSITE" id="PS51987">
    <property type="entry name" value="GS_CATALYTIC"/>
    <property type="match status" value="1"/>
</dbReference>
<dbReference type="PANTHER" id="PTHR43383:SF2">
    <property type="entry name" value="AMIDOHYDROLASE 2 FAMILY PROTEIN"/>
    <property type="match status" value="1"/>
</dbReference>
<dbReference type="SUPFAM" id="SSF51556">
    <property type="entry name" value="Metallo-dependent hydrolases"/>
    <property type="match status" value="1"/>
</dbReference>
<dbReference type="RefSeq" id="XP_056768938.1">
    <property type="nucleotide sequence ID" value="XM_056904831.1"/>
</dbReference>
<dbReference type="Proteomes" id="UP001213681">
    <property type="component" value="Unassembled WGS sequence"/>
</dbReference>
<protein>
    <recommendedName>
        <fullName evidence="7">GS catalytic domain-containing protein</fullName>
    </recommendedName>
</protein>
<dbReference type="Pfam" id="PF00120">
    <property type="entry name" value="Gln-synt_C"/>
    <property type="match status" value="2"/>
</dbReference>
<proteinExistence type="inferred from homology"/>
<dbReference type="InterPro" id="IPR014746">
    <property type="entry name" value="Gln_synth/guanido_kin_cat_dom"/>
</dbReference>
<dbReference type="GO" id="GO:0016787">
    <property type="term" value="F:hydrolase activity"/>
    <property type="evidence" value="ECO:0007669"/>
    <property type="project" value="InterPro"/>
</dbReference>
<name>A0AAD6CBQ5_9EURO</name>
<dbReference type="InterPro" id="IPR008147">
    <property type="entry name" value="Gln_synt_N"/>
</dbReference>
<evidence type="ECO:0008006" key="7">
    <source>
        <dbReference type="Google" id="ProtNLM"/>
    </source>
</evidence>
<dbReference type="InterPro" id="IPR006680">
    <property type="entry name" value="Amidohydro-rel"/>
</dbReference>
<dbReference type="Gene3D" id="3.20.20.140">
    <property type="entry name" value="Metal-dependent hydrolases"/>
    <property type="match status" value="1"/>
</dbReference>
<dbReference type="InterPro" id="IPR008146">
    <property type="entry name" value="Gln_synth_cat_dom"/>
</dbReference>
<keyword evidence="6" id="KW-1185">Reference proteome</keyword>
<dbReference type="SUPFAM" id="SSF55931">
    <property type="entry name" value="Glutamine synthetase/guanido kinase"/>
    <property type="match status" value="1"/>
</dbReference>
<accession>A0AAD6CBQ5</accession>
<evidence type="ECO:0000313" key="5">
    <source>
        <dbReference type="EMBL" id="KAJ5459896.1"/>
    </source>
</evidence>
<reference evidence="5" key="1">
    <citation type="submission" date="2022-12" db="EMBL/GenBank/DDBJ databases">
        <authorList>
            <person name="Petersen C."/>
        </authorList>
    </citation>
    <scope>NUCLEOTIDE SEQUENCE</scope>
    <source>
        <strain evidence="5">IBT 16125</strain>
    </source>
</reference>
<evidence type="ECO:0000313" key="6">
    <source>
        <dbReference type="Proteomes" id="UP001213681"/>
    </source>
</evidence>